<dbReference type="InterPro" id="IPR003814">
    <property type="entry name" value="FmdEsu_dom"/>
</dbReference>
<proteinExistence type="predicted"/>
<dbReference type="Proteomes" id="UP001071230">
    <property type="component" value="Unassembled WGS sequence"/>
</dbReference>
<dbReference type="AlphaFoldDB" id="A0A8S0WGW3"/>
<dbReference type="RefSeq" id="WP_240985653.1">
    <property type="nucleotide sequence ID" value="NZ_CDGJ01000058.1"/>
</dbReference>
<dbReference type="Proteomes" id="UP000836597">
    <property type="component" value="Chromosome"/>
</dbReference>
<accession>A0A8S0WGW3</accession>
<dbReference type="EMBL" id="CDGJ01000058">
    <property type="protein sequence ID" value="CEJ07530.1"/>
    <property type="molecule type" value="Genomic_DNA"/>
</dbReference>
<sequence length="212" mass="23591">MGPVISAKELKSAQAFHGNVCLGLPLGLRAGHEALQALEVSRAKDKELVAIVEIAPEQFSHCFLDGIQWITGCTRGKNNLQLNPVGKFALTLVEISRHAAVRVSYQAAFLEEFLNWPPVAAKWKRQKDFKPEAGEIDRHINDLLTRPASEMFSITHYENYPVVSPTMDWTHERCAGCGELVLGSYTHFLGKEALCPACWGQRVHAKRAEGRD</sequence>
<evidence type="ECO:0000313" key="4">
    <source>
        <dbReference type="Proteomes" id="UP001071230"/>
    </source>
</evidence>
<evidence type="ECO:0000313" key="3">
    <source>
        <dbReference type="EMBL" id="CEJ07530.1"/>
    </source>
</evidence>
<protein>
    <submittedName>
        <fullName evidence="3">FmdE, Molybdenum formylmethanofuran dehydrogenase operon</fullName>
    </submittedName>
    <submittedName>
        <fullName evidence="2">Formylmethanofuran dehydrogenase, subunit E domain protein</fullName>
    </submittedName>
</protein>
<keyword evidence="4" id="KW-1185">Reference proteome</keyword>
<evidence type="ECO:0000313" key="2">
    <source>
        <dbReference type="EMBL" id="CAA7602252.1"/>
    </source>
</evidence>
<gene>
    <name evidence="3" type="ORF">DEACI_1996</name>
    <name evidence="2" type="ORF">DEACI_2925</name>
</gene>
<reference evidence="3" key="1">
    <citation type="submission" date="2014-11" db="EMBL/GenBank/DDBJ databases">
        <authorList>
            <person name="Hornung B.V."/>
        </authorList>
    </citation>
    <scope>NUCLEOTIDE SEQUENCE</scope>
    <source>
        <strain evidence="3">INE</strain>
    </source>
</reference>
<dbReference type="Gene3D" id="3.30.1330.130">
    <property type="match status" value="1"/>
</dbReference>
<dbReference type="Pfam" id="PF02663">
    <property type="entry name" value="FmdE"/>
    <property type="match status" value="1"/>
</dbReference>
<dbReference type="EMBL" id="LR746496">
    <property type="protein sequence ID" value="CAA7602252.1"/>
    <property type="molecule type" value="Genomic_DNA"/>
</dbReference>
<name>A0A8S0WGW3_9FIRM</name>
<dbReference type="PANTHER" id="PTHR39418">
    <property type="entry name" value="DEHYDROGENASE-RELATED"/>
    <property type="match status" value="1"/>
</dbReference>
<evidence type="ECO:0000259" key="1">
    <source>
        <dbReference type="Pfam" id="PF02663"/>
    </source>
</evidence>
<dbReference type="KEGG" id="aacx:DEACI_2925"/>
<feature type="domain" description="Formylmethanofuran dehydrogenase subunit E" evidence="1">
    <location>
        <begin position="16"/>
        <end position="153"/>
    </location>
</feature>
<dbReference type="PANTHER" id="PTHR39418:SF1">
    <property type="entry name" value="DEHYDROGENASE"/>
    <property type="match status" value="1"/>
</dbReference>
<dbReference type="SUPFAM" id="SSF143555">
    <property type="entry name" value="FwdE-like"/>
    <property type="match status" value="1"/>
</dbReference>
<reference evidence="2" key="2">
    <citation type="submission" date="2020-01" db="EMBL/GenBank/DDBJ databases">
        <authorList>
            <person name="Hornung B."/>
        </authorList>
    </citation>
    <scope>NUCLEOTIDE SEQUENCE</scope>
    <source>
        <strain evidence="2">PacBioINE</strain>
    </source>
</reference>
<organism evidence="2">
    <name type="scientific">Acididesulfobacillus acetoxydans</name>
    <dbReference type="NCBI Taxonomy" id="1561005"/>
    <lineage>
        <taxon>Bacteria</taxon>
        <taxon>Bacillati</taxon>
        <taxon>Bacillota</taxon>
        <taxon>Clostridia</taxon>
        <taxon>Eubacteriales</taxon>
        <taxon>Peptococcaceae</taxon>
        <taxon>Acididesulfobacillus</taxon>
    </lineage>
</organism>
<dbReference type="InterPro" id="IPR053194">
    <property type="entry name" value="tRNA_methyltr_O"/>
</dbReference>